<organism evidence="2 3">
    <name type="scientific">Roseibium salinum</name>
    <dbReference type="NCBI Taxonomy" id="1604349"/>
    <lineage>
        <taxon>Bacteria</taxon>
        <taxon>Pseudomonadati</taxon>
        <taxon>Pseudomonadota</taxon>
        <taxon>Alphaproteobacteria</taxon>
        <taxon>Hyphomicrobiales</taxon>
        <taxon>Stappiaceae</taxon>
        <taxon>Roseibium</taxon>
    </lineage>
</organism>
<comment type="caution">
    <text evidence="2">The sequence shown here is derived from an EMBL/GenBank/DDBJ whole genome shotgun (WGS) entry which is preliminary data.</text>
</comment>
<dbReference type="Pfam" id="PF22059">
    <property type="entry name" value="GumK_N"/>
    <property type="match status" value="1"/>
</dbReference>
<protein>
    <submittedName>
        <fullName evidence="2">Polysaccharide biosynthesis protein GumK</fullName>
    </submittedName>
</protein>
<name>A0ABT3R4P0_9HYPH</name>
<gene>
    <name evidence="2" type="ORF">ON753_17955</name>
</gene>
<evidence type="ECO:0000313" key="2">
    <source>
        <dbReference type="EMBL" id="MCX2724236.1"/>
    </source>
</evidence>
<dbReference type="SUPFAM" id="SSF53756">
    <property type="entry name" value="UDP-Glycosyltransferase/glycogen phosphorylase"/>
    <property type="match status" value="1"/>
</dbReference>
<proteinExistence type="predicted"/>
<dbReference type="InterPro" id="IPR054299">
    <property type="entry name" value="GumK_N"/>
</dbReference>
<feature type="domain" description="Glucuronosyltransferase GumK N-terminal" evidence="1">
    <location>
        <begin position="7"/>
        <end position="176"/>
    </location>
</feature>
<evidence type="ECO:0000313" key="3">
    <source>
        <dbReference type="Proteomes" id="UP001300261"/>
    </source>
</evidence>
<dbReference type="RefSeq" id="WP_265964088.1">
    <property type="nucleotide sequence ID" value="NZ_JAPEVI010000003.1"/>
</dbReference>
<dbReference type="Gene3D" id="3.40.50.11010">
    <property type="match status" value="1"/>
</dbReference>
<accession>A0ABT3R4P0</accession>
<dbReference type="Proteomes" id="UP001300261">
    <property type="component" value="Unassembled WGS sequence"/>
</dbReference>
<dbReference type="Gene3D" id="3.40.50.2000">
    <property type="entry name" value="Glycogen Phosphorylase B"/>
    <property type="match status" value="1"/>
</dbReference>
<sequence>MQLFKWTAQPFLPSTRKVSTHFIVEEWARAGHDVHVATVGLSLLSKLKDKGLYEALAEDQKNRFLELAPGLYVSAYIPPLHAFSSRNRLLNLLNRPIFKVYGGHIPEYLRASLAAADAVFFEPGTCLCFFHAARQINPHAAFVYIKRDWLTTIGAGPYLQELEKEILSEFDLVITPSSVIAETTSGLCRTQILPQGIDKAALDEPVHSPYAAGTKNAVSIGNMLFDENAVRAMAAASRDVTYHIFGARFGGAVPENAVQHGEKPFKELVPFIRHADFGVAPYKMRKEDVYLAETSLKFLQYAYCRLPVVTPDLIPNTRGNLVGYSVMDEKDWRGTIAAALSLPKSDDYSAGIFGWDEVSARIVECLQSLAKTNRTARKTSPEIA</sequence>
<dbReference type="EMBL" id="JAPEVI010000003">
    <property type="protein sequence ID" value="MCX2724236.1"/>
    <property type="molecule type" value="Genomic_DNA"/>
</dbReference>
<reference evidence="2 3" key="1">
    <citation type="journal article" date="2016" name="Int. J. Syst. Evol. Microbiol.">
        <title>Labrenzia salina sp. nov., isolated from the rhizosphere of the halophyte Arthrocnemum macrostachyum.</title>
        <authorList>
            <person name="Camacho M."/>
            <person name="Redondo-Gomez S."/>
            <person name="Rodriguez-Llorente I."/>
            <person name="Rohde M."/>
            <person name="Sproer C."/>
            <person name="Schumann P."/>
            <person name="Klenk H.P."/>
            <person name="Montero-Calasanz M.D.C."/>
        </authorList>
    </citation>
    <scope>NUCLEOTIDE SEQUENCE [LARGE SCALE GENOMIC DNA]</scope>
    <source>
        <strain evidence="2 3">DSM 29163</strain>
    </source>
</reference>
<evidence type="ECO:0000259" key="1">
    <source>
        <dbReference type="Pfam" id="PF22059"/>
    </source>
</evidence>
<keyword evidence="3" id="KW-1185">Reference proteome</keyword>